<reference evidence="6 7" key="1">
    <citation type="submission" date="2013-08" db="EMBL/GenBank/DDBJ databases">
        <title>Intrasporangium oryzae NRRL B-24470.</title>
        <authorList>
            <person name="Liu H."/>
            <person name="Wang G."/>
        </authorList>
    </citation>
    <scope>NUCLEOTIDE SEQUENCE [LARGE SCALE GENOMIC DNA]</scope>
    <source>
        <strain evidence="6 7">NRRL B-24470</strain>
    </source>
</reference>
<protein>
    <recommendedName>
        <fullName evidence="5">Novel STAND NTPase 1 domain-containing protein</fullName>
    </recommendedName>
</protein>
<feature type="repeat" description="WD" evidence="3">
    <location>
        <begin position="881"/>
        <end position="923"/>
    </location>
</feature>
<evidence type="ECO:0000256" key="4">
    <source>
        <dbReference type="SAM" id="MobiDB-lite"/>
    </source>
</evidence>
<dbReference type="PROSITE" id="PS00678">
    <property type="entry name" value="WD_REPEATS_1"/>
    <property type="match status" value="2"/>
</dbReference>
<keyword evidence="2" id="KW-0677">Repeat</keyword>
<dbReference type="EMBL" id="AWSA01000004">
    <property type="protein sequence ID" value="EWT03220.1"/>
    <property type="molecule type" value="Genomic_DNA"/>
</dbReference>
<organism evidence="6 7">
    <name type="scientific">Intrasporangium oryzae NRRL B-24470</name>
    <dbReference type="NCBI Taxonomy" id="1386089"/>
    <lineage>
        <taxon>Bacteria</taxon>
        <taxon>Bacillati</taxon>
        <taxon>Actinomycetota</taxon>
        <taxon>Actinomycetes</taxon>
        <taxon>Micrococcales</taxon>
        <taxon>Intrasporangiaceae</taxon>
        <taxon>Intrasporangium</taxon>
    </lineage>
</organism>
<dbReference type="InterPro" id="IPR027417">
    <property type="entry name" value="P-loop_NTPase"/>
</dbReference>
<proteinExistence type="predicted"/>
<evidence type="ECO:0000313" key="7">
    <source>
        <dbReference type="Proteomes" id="UP000019489"/>
    </source>
</evidence>
<dbReference type="PANTHER" id="PTHR19879:SF9">
    <property type="entry name" value="TRANSCRIPTION INITIATION FACTOR TFIID SUBUNIT 5"/>
    <property type="match status" value="1"/>
</dbReference>
<evidence type="ECO:0000259" key="5">
    <source>
        <dbReference type="Pfam" id="PF20703"/>
    </source>
</evidence>
<dbReference type="SUPFAM" id="SSF52540">
    <property type="entry name" value="P-loop containing nucleoside triphosphate hydrolases"/>
    <property type="match status" value="1"/>
</dbReference>
<feature type="region of interest" description="Disordered" evidence="4">
    <location>
        <begin position="600"/>
        <end position="625"/>
    </location>
</feature>
<dbReference type="PATRIC" id="fig|1386089.3.peg.548"/>
<feature type="repeat" description="WD" evidence="3">
    <location>
        <begin position="1182"/>
        <end position="1213"/>
    </location>
</feature>
<dbReference type="InterPro" id="IPR001680">
    <property type="entry name" value="WD40_rpt"/>
</dbReference>
<comment type="caution">
    <text evidence="6">The sequence shown here is derived from an EMBL/GenBank/DDBJ whole genome shotgun (WGS) entry which is preliminary data.</text>
</comment>
<dbReference type="InterPro" id="IPR049052">
    <property type="entry name" value="nSTAND1"/>
</dbReference>
<dbReference type="Gene3D" id="2.130.10.10">
    <property type="entry name" value="YVTN repeat-like/Quinoprotein amine dehydrogenase"/>
    <property type="match status" value="4"/>
</dbReference>
<keyword evidence="7" id="KW-1185">Reference proteome</keyword>
<dbReference type="Pfam" id="PF00400">
    <property type="entry name" value="WD40"/>
    <property type="match status" value="5"/>
</dbReference>
<dbReference type="PROSITE" id="PS50294">
    <property type="entry name" value="WD_REPEATS_REGION"/>
    <property type="match status" value="2"/>
</dbReference>
<gene>
    <name evidence="6" type="ORF">N865_01780</name>
</gene>
<sequence>MADAGAPAGDGVTMSTDLSAAVHSETSLSECPYRGLQPYGEEDEEYYFGRDADRDLVIANLMASRLTVLYGPSGVGKSSLLRAGVVSRLRRMPDSAFSYLAVGHAVVVYHATWREDPLSGLGTAVRESIPAKLKPPDFVAPEGPLSLELLREVSTALDADIYLLLDQFEEESLYVAPDEAESLAIELGRIVSAQGLRVSVLIGVREDALAKLDSLEAHVPGLFANNLRLDHLGAASARRAIEQPLARYNVGRPTEQQVSIEPSLVDELLQQLRTGHLSVAESGAGGRDESAVTIETPFLQLVMTRLWGEERSRGSRVLRESTLHELGDAERIVRTHLDHVMGQLTDAQRDTAAAVFRYLVTPSGMKIAHTAADLAEYAGLDPSALIALTEELASGSERILRPVEPPVDRPGAPRYEIFHDVLAPAVLDWRRRYVDEKEREAAERSLVEQRQEAERLHRETTQRLRRSRLVSAALLVFLLVAVYAVVDSRRSRDAANAASTAANSATTLSDAMERLASDPATALGLAVKARDMVRNAATESAVRVALDADRQRLRVRADNGTVNVAAFSPDGTAFVTGGSDGVAKLFDAGTGRQVRVFGAPQSTGSTAPPSVGDGLVPGTTSTTHPTRGEITAVSFSKDGTLLAVTSGAPETSVYAVDTGRNVLKVEGYVYYMTAVWGARKGEPVLYTGGYGKPAQAWLAGVGTRLATFGKDGTDSASLDLSADGSRLVTAGSGRATVYDTRTGRALKETIAGPTDIADVAFAGKGSDTVAMWSHPHGEPWSFGLWTWQTSTSPKAMNRAARAPSEIVVSADGSRVATVFGKGVEIFDVASGTELNRLPDQPDLLTAVRFSQDGEHDVTAGVGGQALVWRVGAVDLAPVDRLLGHAGAISDVRYSPKDPGLVLTTGWDGSARLWELTPRTVVAEVDTWMQGADISPDGSEIVSVSDSGEVQISDRASGKLTSEEWADSELGKYDYLRVAWLPDGKRAVLSTSADSAPRIWDRNGSTDARVLEFDDQLTYGLAVDPTGQTVAMGDQRNRLVIWDVESGKITARLSGGDTSHHVFDVTFVPHTSLVAGASTDGVVRLWDLSQRTARPRTLGSPGSAPLTAVTSSADGAWIAAATTSNLIRIYRVKDGTLVREIQGPTTYLGDLAFSPDASLVAVAAGDGAVHVWDRATGELRAVLHRHGGAVNTVEFTKDGKQLVTASDDGTTAIFACTTCGAFDSVMEAARARVAARSNNSMVPMEKRSDATALGQPAQATG</sequence>
<dbReference type="CDD" id="cd00200">
    <property type="entry name" value="WD40"/>
    <property type="match status" value="1"/>
</dbReference>
<dbReference type="AlphaFoldDB" id="W9GAX6"/>
<evidence type="ECO:0000256" key="1">
    <source>
        <dbReference type="ARBA" id="ARBA00022574"/>
    </source>
</evidence>
<dbReference type="SUPFAM" id="SSF50978">
    <property type="entry name" value="WD40 repeat-like"/>
    <property type="match status" value="1"/>
</dbReference>
<keyword evidence="1 3" id="KW-0853">WD repeat</keyword>
<dbReference type="InterPro" id="IPR015943">
    <property type="entry name" value="WD40/YVTN_repeat-like_dom_sf"/>
</dbReference>
<dbReference type="PROSITE" id="PS50082">
    <property type="entry name" value="WD_REPEATS_2"/>
    <property type="match status" value="5"/>
</dbReference>
<dbReference type="InterPro" id="IPR019775">
    <property type="entry name" value="WD40_repeat_CS"/>
</dbReference>
<feature type="region of interest" description="Disordered" evidence="4">
    <location>
        <begin position="1239"/>
        <end position="1260"/>
    </location>
</feature>
<evidence type="ECO:0000313" key="6">
    <source>
        <dbReference type="EMBL" id="EWT03220.1"/>
    </source>
</evidence>
<dbReference type="SUPFAM" id="SSF50998">
    <property type="entry name" value="Quinoprotein alcohol dehydrogenase-like"/>
    <property type="match status" value="2"/>
</dbReference>
<dbReference type="eggNOG" id="COG2319">
    <property type="taxonomic scope" value="Bacteria"/>
</dbReference>
<evidence type="ECO:0000256" key="3">
    <source>
        <dbReference type="PROSITE-ProRule" id="PRU00221"/>
    </source>
</evidence>
<dbReference type="InterPro" id="IPR011047">
    <property type="entry name" value="Quinoprotein_ADH-like_sf"/>
</dbReference>
<dbReference type="Pfam" id="PF20703">
    <property type="entry name" value="nSTAND1"/>
    <property type="match status" value="1"/>
</dbReference>
<feature type="repeat" description="WD" evidence="3">
    <location>
        <begin position="1140"/>
        <end position="1181"/>
    </location>
</feature>
<dbReference type="PANTHER" id="PTHR19879">
    <property type="entry name" value="TRANSCRIPTION INITIATION FACTOR TFIID"/>
    <property type="match status" value="1"/>
</dbReference>
<dbReference type="STRING" id="1386089.N865_01780"/>
<evidence type="ECO:0000256" key="2">
    <source>
        <dbReference type="ARBA" id="ARBA00022737"/>
    </source>
</evidence>
<feature type="repeat" description="WD" evidence="3">
    <location>
        <begin position="1061"/>
        <end position="1095"/>
    </location>
</feature>
<feature type="repeat" description="WD" evidence="3">
    <location>
        <begin position="555"/>
        <end position="596"/>
    </location>
</feature>
<dbReference type="Proteomes" id="UP000019489">
    <property type="component" value="Unassembled WGS sequence"/>
</dbReference>
<feature type="domain" description="Novel STAND NTPase 1" evidence="5">
    <location>
        <begin position="32"/>
        <end position="458"/>
    </location>
</feature>
<name>W9GAX6_9MICO</name>
<dbReference type="InterPro" id="IPR036322">
    <property type="entry name" value="WD40_repeat_dom_sf"/>
</dbReference>
<dbReference type="SMART" id="SM00320">
    <property type="entry name" value="WD40"/>
    <property type="match status" value="12"/>
</dbReference>
<dbReference type="eggNOG" id="COG1672">
    <property type="taxonomic scope" value="Bacteria"/>
</dbReference>
<accession>W9GAX6</accession>